<dbReference type="PANTHER" id="PTHR43214">
    <property type="entry name" value="TWO-COMPONENT RESPONSE REGULATOR"/>
    <property type="match status" value="1"/>
</dbReference>
<dbReference type="InterPro" id="IPR039420">
    <property type="entry name" value="WalR-like"/>
</dbReference>
<dbReference type="PROSITE" id="PS50110">
    <property type="entry name" value="RESPONSE_REGULATORY"/>
    <property type="match status" value="1"/>
</dbReference>
<reference evidence="8 9" key="1">
    <citation type="submission" date="2020-05" db="EMBL/GenBank/DDBJ databases">
        <title>Genome sequencing of Spirosoma sp. TS118.</title>
        <authorList>
            <person name="Lee J.-H."/>
            <person name="Jeong S."/>
            <person name="Zhao L."/>
            <person name="Jung J.-H."/>
            <person name="Kim M.-K."/>
            <person name="Lim S."/>
        </authorList>
    </citation>
    <scope>NUCLEOTIDE SEQUENCE [LARGE SCALE GENOMIC DNA]</scope>
    <source>
        <strain evidence="8 9">TS118</strain>
    </source>
</reference>
<organism evidence="8 9">
    <name type="scientific">Spirosoma taeanense</name>
    <dbReference type="NCBI Taxonomy" id="2735870"/>
    <lineage>
        <taxon>Bacteria</taxon>
        <taxon>Pseudomonadati</taxon>
        <taxon>Bacteroidota</taxon>
        <taxon>Cytophagia</taxon>
        <taxon>Cytophagales</taxon>
        <taxon>Cytophagaceae</taxon>
        <taxon>Spirosoma</taxon>
    </lineage>
</organism>
<dbReference type="InterPro" id="IPR016032">
    <property type="entry name" value="Sig_transdc_resp-reg_C-effctor"/>
</dbReference>
<dbReference type="InterPro" id="IPR000792">
    <property type="entry name" value="Tscrpt_reg_LuxR_C"/>
</dbReference>
<evidence type="ECO:0000313" key="8">
    <source>
        <dbReference type="EMBL" id="QJW91371.1"/>
    </source>
</evidence>
<dbReference type="Gene3D" id="3.40.50.2300">
    <property type="match status" value="1"/>
</dbReference>
<evidence type="ECO:0000256" key="2">
    <source>
        <dbReference type="ARBA" id="ARBA00023015"/>
    </source>
</evidence>
<dbReference type="InterPro" id="IPR001789">
    <property type="entry name" value="Sig_transdc_resp-reg_receiver"/>
</dbReference>
<proteinExistence type="predicted"/>
<dbReference type="SMART" id="SM00421">
    <property type="entry name" value="HTH_LUXR"/>
    <property type="match status" value="1"/>
</dbReference>
<dbReference type="Pfam" id="PF00196">
    <property type="entry name" value="GerE"/>
    <property type="match status" value="1"/>
</dbReference>
<evidence type="ECO:0000259" key="6">
    <source>
        <dbReference type="PROSITE" id="PS50043"/>
    </source>
</evidence>
<gene>
    <name evidence="8" type="ORF">HNV11_19310</name>
</gene>
<dbReference type="SMART" id="SM00448">
    <property type="entry name" value="REC"/>
    <property type="match status" value="1"/>
</dbReference>
<dbReference type="PANTHER" id="PTHR43214:SF41">
    <property type="entry name" value="NITRATE_NITRITE RESPONSE REGULATOR PROTEIN NARP"/>
    <property type="match status" value="1"/>
</dbReference>
<dbReference type="CDD" id="cd06170">
    <property type="entry name" value="LuxR_C_like"/>
    <property type="match status" value="1"/>
</dbReference>
<keyword evidence="3" id="KW-0238">DNA-binding</keyword>
<dbReference type="GO" id="GO:0006355">
    <property type="term" value="P:regulation of DNA-templated transcription"/>
    <property type="evidence" value="ECO:0007669"/>
    <property type="project" value="InterPro"/>
</dbReference>
<dbReference type="GO" id="GO:0003677">
    <property type="term" value="F:DNA binding"/>
    <property type="evidence" value="ECO:0007669"/>
    <property type="project" value="UniProtKB-KW"/>
</dbReference>
<dbReference type="EMBL" id="CP053435">
    <property type="protein sequence ID" value="QJW91371.1"/>
    <property type="molecule type" value="Genomic_DNA"/>
</dbReference>
<evidence type="ECO:0000256" key="1">
    <source>
        <dbReference type="ARBA" id="ARBA00022553"/>
    </source>
</evidence>
<evidence type="ECO:0000256" key="5">
    <source>
        <dbReference type="PROSITE-ProRule" id="PRU00169"/>
    </source>
</evidence>
<dbReference type="Pfam" id="PF00072">
    <property type="entry name" value="Response_reg"/>
    <property type="match status" value="1"/>
</dbReference>
<dbReference type="RefSeq" id="WP_171741219.1">
    <property type="nucleotide sequence ID" value="NZ_CP053435.1"/>
</dbReference>
<keyword evidence="2" id="KW-0805">Transcription regulation</keyword>
<name>A0A6M5YDL0_9BACT</name>
<dbReference type="InterPro" id="IPR058245">
    <property type="entry name" value="NreC/VraR/RcsB-like_REC"/>
</dbReference>
<sequence length="215" mass="23811">MPTRILLADDHQLFLDGLRSLLERIEGCEVVGEARNGLEVLTFLSTTPVDCILLDVEMPELNGLETTKRIKKQFPNVRVLAVSMANDYDTVRQMLRAGADGYLVKNTGKTELVKAMESISRGQIYVSTELAPVLFHGLANRKPPVSAYGETLTQREREVLGLIVDGFTNEQIGQQLFLSPLTVKTHRANMMSKLNCSNTAALVRYALEHNLLPGA</sequence>
<dbReference type="PRINTS" id="PR00038">
    <property type="entry name" value="HTHLUXR"/>
</dbReference>
<keyword evidence="4" id="KW-0804">Transcription</keyword>
<dbReference type="SUPFAM" id="SSF46894">
    <property type="entry name" value="C-terminal effector domain of the bipartite response regulators"/>
    <property type="match status" value="1"/>
</dbReference>
<keyword evidence="1 5" id="KW-0597">Phosphoprotein</keyword>
<dbReference type="KEGG" id="stae:HNV11_19310"/>
<accession>A0A6M5YDL0</accession>
<keyword evidence="9" id="KW-1185">Reference proteome</keyword>
<feature type="modified residue" description="4-aspartylphosphate" evidence="5">
    <location>
        <position position="55"/>
    </location>
</feature>
<evidence type="ECO:0000256" key="3">
    <source>
        <dbReference type="ARBA" id="ARBA00023125"/>
    </source>
</evidence>
<dbReference type="InterPro" id="IPR011006">
    <property type="entry name" value="CheY-like_superfamily"/>
</dbReference>
<feature type="domain" description="Response regulatory" evidence="7">
    <location>
        <begin position="4"/>
        <end position="120"/>
    </location>
</feature>
<dbReference type="PROSITE" id="PS00622">
    <property type="entry name" value="HTH_LUXR_1"/>
    <property type="match status" value="1"/>
</dbReference>
<dbReference type="GO" id="GO:0000160">
    <property type="term" value="P:phosphorelay signal transduction system"/>
    <property type="evidence" value="ECO:0007669"/>
    <property type="project" value="InterPro"/>
</dbReference>
<evidence type="ECO:0000259" key="7">
    <source>
        <dbReference type="PROSITE" id="PS50110"/>
    </source>
</evidence>
<dbReference type="CDD" id="cd17535">
    <property type="entry name" value="REC_NarL-like"/>
    <property type="match status" value="1"/>
</dbReference>
<dbReference type="Proteomes" id="UP000502756">
    <property type="component" value="Chromosome"/>
</dbReference>
<feature type="domain" description="HTH luxR-type" evidence="6">
    <location>
        <begin position="145"/>
        <end position="210"/>
    </location>
</feature>
<evidence type="ECO:0000256" key="4">
    <source>
        <dbReference type="ARBA" id="ARBA00023163"/>
    </source>
</evidence>
<protein>
    <submittedName>
        <fullName evidence="8">Response regulator transcription factor</fullName>
    </submittedName>
</protein>
<dbReference type="AlphaFoldDB" id="A0A6M5YDL0"/>
<dbReference type="PROSITE" id="PS50043">
    <property type="entry name" value="HTH_LUXR_2"/>
    <property type="match status" value="1"/>
</dbReference>
<dbReference type="SUPFAM" id="SSF52172">
    <property type="entry name" value="CheY-like"/>
    <property type="match status" value="1"/>
</dbReference>
<evidence type="ECO:0000313" key="9">
    <source>
        <dbReference type="Proteomes" id="UP000502756"/>
    </source>
</evidence>